<dbReference type="PANTHER" id="PTHR20857:SF15">
    <property type="entry name" value="THIAMINE-PHOSPHATE SYNTHASE"/>
    <property type="match status" value="1"/>
</dbReference>
<comment type="caution">
    <text evidence="4">The sequence shown here is derived from an EMBL/GenBank/DDBJ whole genome shotgun (WGS) entry which is preliminary data.</text>
</comment>
<dbReference type="Pfam" id="PF02581">
    <property type="entry name" value="TMP-TENI"/>
    <property type="match status" value="1"/>
</dbReference>
<dbReference type="AlphaFoldDB" id="A0A2T8HMU1"/>
<dbReference type="InterPro" id="IPR036206">
    <property type="entry name" value="ThiamineP_synth_sf"/>
</dbReference>
<protein>
    <submittedName>
        <fullName evidence="4">Thiamine phosphate synthase</fullName>
    </submittedName>
</protein>
<gene>
    <name evidence="4" type="ORF">DC487_03915</name>
</gene>
<dbReference type="GO" id="GO:0009228">
    <property type="term" value="P:thiamine biosynthetic process"/>
    <property type="evidence" value="ECO:0007669"/>
    <property type="project" value="UniProtKB-KW"/>
</dbReference>
<dbReference type="GO" id="GO:0004789">
    <property type="term" value="F:thiamine-phosphate diphosphorylase activity"/>
    <property type="evidence" value="ECO:0007669"/>
    <property type="project" value="TreeGrafter"/>
</dbReference>
<reference evidence="4 5" key="1">
    <citation type="submission" date="2018-04" db="EMBL/GenBank/DDBJ databases">
        <title>Sphingobacterium cortibacter sp. nov.</title>
        <authorList>
            <person name="Li Y."/>
        </authorList>
    </citation>
    <scope>NUCLEOTIDE SEQUENCE [LARGE SCALE GENOMIC DNA]</scope>
    <source>
        <strain evidence="4 5">2c-3</strain>
    </source>
</reference>
<keyword evidence="5" id="KW-1185">Reference proteome</keyword>
<dbReference type="RefSeq" id="WP_116774620.1">
    <property type="nucleotide sequence ID" value="NZ_QDKG01000001.1"/>
</dbReference>
<accession>A0A2T8HMU1</accession>
<dbReference type="InterPro" id="IPR013785">
    <property type="entry name" value="Aldolase_TIM"/>
</dbReference>
<evidence type="ECO:0000313" key="4">
    <source>
        <dbReference type="EMBL" id="PVH26761.1"/>
    </source>
</evidence>
<evidence type="ECO:0000256" key="1">
    <source>
        <dbReference type="ARBA" id="ARBA00004948"/>
    </source>
</evidence>
<feature type="domain" description="Thiamine phosphate synthase/TenI" evidence="3">
    <location>
        <begin position="6"/>
        <end position="176"/>
    </location>
</feature>
<keyword evidence="2" id="KW-0784">Thiamine biosynthesis</keyword>
<dbReference type="PANTHER" id="PTHR20857">
    <property type="entry name" value="THIAMINE-PHOSPHATE PYROPHOSPHORYLASE"/>
    <property type="match status" value="1"/>
</dbReference>
<dbReference type="CDD" id="cd00564">
    <property type="entry name" value="TMP_TenI"/>
    <property type="match status" value="1"/>
</dbReference>
<proteinExistence type="predicted"/>
<comment type="pathway">
    <text evidence="1">Cofactor biosynthesis; thiamine diphosphate biosynthesis.</text>
</comment>
<dbReference type="InterPro" id="IPR022998">
    <property type="entry name" value="ThiamineP_synth_TenI"/>
</dbReference>
<name>A0A2T8HMU1_9SPHI</name>
<dbReference type="Proteomes" id="UP000245627">
    <property type="component" value="Unassembled WGS sequence"/>
</dbReference>
<evidence type="ECO:0000313" key="5">
    <source>
        <dbReference type="Proteomes" id="UP000245627"/>
    </source>
</evidence>
<dbReference type="SUPFAM" id="SSF51391">
    <property type="entry name" value="Thiamin phosphate synthase"/>
    <property type="match status" value="1"/>
</dbReference>
<dbReference type="GO" id="GO:0005737">
    <property type="term" value="C:cytoplasm"/>
    <property type="evidence" value="ECO:0007669"/>
    <property type="project" value="TreeGrafter"/>
</dbReference>
<dbReference type="OrthoDB" id="194683at2"/>
<evidence type="ECO:0000256" key="2">
    <source>
        <dbReference type="ARBA" id="ARBA00022977"/>
    </source>
</evidence>
<evidence type="ECO:0000259" key="3">
    <source>
        <dbReference type="Pfam" id="PF02581"/>
    </source>
</evidence>
<dbReference type="EMBL" id="QDKG01000001">
    <property type="protein sequence ID" value="PVH26761.1"/>
    <property type="molecule type" value="Genomic_DNA"/>
</dbReference>
<organism evidence="4 5">
    <name type="scientific">Sphingobacterium corticibacter</name>
    <dbReference type="NCBI Taxonomy" id="2171749"/>
    <lineage>
        <taxon>Bacteria</taxon>
        <taxon>Pseudomonadati</taxon>
        <taxon>Bacteroidota</taxon>
        <taxon>Sphingobacteriia</taxon>
        <taxon>Sphingobacteriales</taxon>
        <taxon>Sphingobacteriaceae</taxon>
        <taxon>Sphingobacterium</taxon>
    </lineage>
</organism>
<sequence>MIILLTPEYAADQELKTVIQLLDAGLDRLHIRKYEYTAKETAAYIRSIPAHHHAKLVLHTHHELAEEFDIKRIHYSERDRLELQHMPVLQGVQLSTSVHNIDTFNELEECWDYAFLSPFYPSISKPGYGATSTIHEQLAARNNQAVKLIALGGIAATNIAKTLSLKVDGVALLGAIWESTNPIKAFDDCRDALANTNNIKQ</sequence>
<dbReference type="Gene3D" id="3.20.20.70">
    <property type="entry name" value="Aldolase class I"/>
    <property type="match status" value="1"/>
</dbReference>